<dbReference type="InterPro" id="IPR012677">
    <property type="entry name" value="Nucleotide-bd_a/b_plait_sf"/>
</dbReference>
<feature type="compositionally biased region" description="Polar residues" evidence="1">
    <location>
        <begin position="541"/>
        <end position="560"/>
    </location>
</feature>
<dbReference type="EMBL" id="OU963865">
    <property type="protein sequence ID" value="CAH0771090.1"/>
    <property type="molecule type" value="Genomic_DNA"/>
</dbReference>
<accession>A0A9P0G0M9</accession>
<dbReference type="InterPro" id="IPR035979">
    <property type="entry name" value="RBD_domain_sf"/>
</dbReference>
<dbReference type="AlphaFoldDB" id="A0A9P0G0M9"/>
<protein>
    <recommendedName>
        <fullName evidence="4">RRM domain-containing protein</fullName>
    </recommendedName>
</protein>
<feature type="compositionally biased region" description="Low complexity" evidence="1">
    <location>
        <begin position="300"/>
        <end position="334"/>
    </location>
</feature>
<feature type="region of interest" description="Disordered" evidence="1">
    <location>
        <begin position="203"/>
        <end position="698"/>
    </location>
</feature>
<evidence type="ECO:0000313" key="2">
    <source>
        <dbReference type="EMBL" id="CAH0771090.1"/>
    </source>
</evidence>
<dbReference type="PANTHER" id="PTHR22014:SF2">
    <property type="entry name" value="RNA-BINDING PROTEIN 33"/>
    <property type="match status" value="1"/>
</dbReference>
<feature type="compositionally biased region" description="Low complexity" evidence="1">
    <location>
        <begin position="367"/>
        <end position="380"/>
    </location>
</feature>
<evidence type="ECO:0000256" key="1">
    <source>
        <dbReference type="SAM" id="MobiDB-lite"/>
    </source>
</evidence>
<dbReference type="SUPFAM" id="SSF54928">
    <property type="entry name" value="RNA-binding domain, RBD"/>
    <property type="match status" value="1"/>
</dbReference>
<feature type="region of interest" description="Disordered" evidence="1">
    <location>
        <begin position="782"/>
        <end position="837"/>
    </location>
</feature>
<dbReference type="Gene3D" id="3.30.70.330">
    <property type="match status" value="1"/>
</dbReference>
<feature type="compositionally biased region" description="Low complexity" evidence="1">
    <location>
        <begin position="280"/>
        <end position="293"/>
    </location>
</feature>
<evidence type="ECO:0000313" key="3">
    <source>
        <dbReference type="Proteomes" id="UP001152759"/>
    </source>
</evidence>
<feature type="compositionally biased region" description="Polar residues" evidence="1">
    <location>
        <begin position="469"/>
        <end position="489"/>
    </location>
</feature>
<feature type="compositionally biased region" description="Polar residues" evidence="1">
    <location>
        <begin position="666"/>
        <end position="677"/>
    </location>
</feature>
<reference evidence="2" key="1">
    <citation type="submission" date="2021-12" db="EMBL/GenBank/DDBJ databases">
        <authorList>
            <person name="King R."/>
        </authorList>
    </citation>
    <scope>NUCLEOTIDE SEQUENCE</scope>
</reference>
<dbReference type="PANTHER" id="PTHR22014">
    <property type="entry name" value="RNA-BINDING PROTEIN 33"/>
    <property type="match status" value="1"/>
</dbReference>
<sequence>MADDLLQDDYVGQLDLDADEEDALLEKEFENRHSIFLDQDGEKVHRYNFDDDEEEDILDIGVPEDLALIESDYSAAVEKAPQRIVEQKDSTITITNFPKPTTQNNPISISSSAANDNVSENMPSSTSELSVASKGDGGGFKSAKKIVILNNNPTGLAVKPNLQIFTKELRNRRENNIKKRLGGQMRPGNARIRPPMRMPHQRFMGPNQMGPPPFRPPGPPFRGPGPMRQGPPPMRQGPPPMRQGPPPMRQGPPPPRPGPPPQQRTSGFIPRKILINPHFNQNQQNKGQWGNQNTHPPPQQFQQMPPQQAPEPQWQHQQPPQPQYSSPPFQTLPLSQPPPQQRFRPPGPTPEYNQRRDFPPPSPVVTPEPQSYYPNQPQPYRAEYAPYQEVPSQAQDSSYGPPQTPPYQQNYQQYPQYAEPRPPPQSMRVDGGYDPSQGAPYDPPRQGPPPMMGPPEMEVVQDYIENPPMHQNYSAPHDQYSNEIPQNNYAPPPRLFEDSNQFSRPPPLDTFHQPPSNPPIRADYQQQQGPPRSLPPRHFSEPSQNYMFNQDAQRYDQNQFGEPGNSGYPPETRPPPHQPPNLFSRPPEQLPPQEVSRGNIKNRLGARLPASPQNPKSMHLSALGSPPFGQKKRLNAPLSNPSFPIAPKQPRYDQSSKKVPLRNILEVQTVSNLPDTTSVDREPSVQSQNEEEDEEMREYRKKIEAQKAFREKIFQIKEARRKQAVLQQTKASKTNSSSDSAPKPPESKSVQPIATIVGAGSGKRPVAARANASNVLARRQARFQGPAKRGSPRNNDIVDQSKLEGNRSIILPDTTQEQKSQPGAVAGESAKGVTHPRTLDERFSGLKSGVLVQPDEERFTSSANRLVLPAKQSAPLDPKASSIVIIDGLSASTKAQQLVDIASQCGKLAELNLKQSQKQAILKFKTAAGAAEFFKKYQRKMIDLSMITLTMGPPLANS</sequence>
<feature type="compositionally biased region" description="Polar residues" evidence="1">
    <location>
        <begin position="725"/>
        <end position="740"/>
    </location>
</feature>
<feature type="compositionally biased region" description="Polar residues" evidence="1">
    <location>
        <begin position="95"/>
        <end position="106"/>
    </location>
</feature>
<dbReference type="Proteomes" id="UP001152759">
    <property type="component" value="Chromosome 4"/>
</dbReference>
<proteinExistence type="predicted"/>
<gene>
    <name evidence="2" type="ORF">BEMITA_LOCUS7878</name>
</gene>
<feature type="compositionally biased region" description="Low complexity" evidence="1">
    <location>
        <begin position="406"/>
        <end position="417"/>
    </location>
</feature>
<dbReference type="GO" id="GO:0003723">
    <property type="term" value="F:RNA binding"/>
    <property type="evidence" value="ECO:0007669"/>
    <property type="project" value="TreeGrafter"/>
</dbReference>
<feature type="compositionally biased region" description="Pro residues" evidence="1">
    <location>
        <begin position="209"/>
        <end position="262"/>
    </location>
</feature>
<feature type="compositionally biased region" description="Polar residues" evidence="1">
    <location>
        <begin position="115"/>
        <end position="130"/>
    </location>
</feature>
<feature type="compositionally biased region" description="Pro residues" evidence="1">
    <location>
        <begin position="335"/>
        <end position="349"/>
    </location>
</feature>
<name>A0A9P0G0M9_BEMTA</name>
<organism evidence="2 3">
    <name type="scientific">Bemisia tabaci</name>
    <name type="common">Sweetpotato whitefly</name>
    <name type="synonym">Aleurodes tabaci</name>
    <dbReference type="NCBI Taxonomy" id="7038"/>
    <lineage>
        <taxon>Eukaryota</taxon>
        <taxon>Metazoa</taxon>
        <taxon>Ecdysozoa</taxon>
        <taxon>Arthropoda</taxon>
        <taxon>Hexapoda</taxon>
        <taxon>Insecta</taxon>
        <taxon>Pterygota</taxon>
        <taxon>Neoptera</taxon>
        <taxon>Paraneoptera</taxon>
        <taxon>Hemiptera</taxon>
        <taxon>Sternorrhyncha</taxon>
        <taxon>Aleyrodoidea</taxon>
        <taxon>Aleyrodidae</taxon>
        <taxon>Aleyrodinae</taxon>
        <taxon>Bemisia</taxon>
    </lineage>
</organism>
<dbReference type="InterPro" id="IPR039878">
    <property type="entry name" value="RBM33"/>
</dbReference>
<feature type="compositionally biased region" description="Pro residues" evidence="1">
    <location>
        <begin position="441"/>
        <end position="453"/>
    </location>
</feature>
<feature type="region of interest" description="Disordered" evidence="1">
    <location>
        <begin position="724"/>
        <end position="751"/>
    </location>
</feature>
<feature type="region of interest" description="Disordered" evidence="1">
    <location>
        <begin position="95"/>
        <end position="137"/>
    </location>
</feature>
<evidence type="ECO:0008006" key="4">
    <source>
        <dbReference type="Google" id="ProtNLM"/>
    </source>
</evidence>
<keyword evidence="3" id="KW-1185">Reference proteome</keyword>